<evidence type="ECO:0000256" key="3">
    <source>
        <dbReference type="ARBA" id="ARBA00022989"/>
    </source>
</evidence>
<dbReference type="Pfam" id="PF05154">
    <property type="entry name" value="TM2"/>
    <property type="match status" value="1"/>
</dbReference>
<comment type="subcellular location">
    <subcellularLocation>
        <location evidence="1">Membrane</location>
        <topology evidence="1">Multi-pass membrane protein</topology>
    </subcellularLocation>
</comment>
<sequence>MEKDVNMLLATYGKYFPESSLMQIREIFENMDEKQIGMLVCLQFKDPITVLIISLFGGVLGIDRFYLGHPVLGVIKLLTCGGFYIWAIIDLFLVMDSARQENLQKLMRIV</sequence>
<evidence type="ECO:0000259" key="6">
    <source>
        <dbReference type="Pfam" id="PF05154"/>
    </source>
</evidence>
<evidence type="ECO:0000256" key="4">
    <source>
        <dbReference type="ARBA" id="ARBA00023136"/>
    </source>
</evidence>
<dbReference type="GO" id="GO:0016020">
    <property type="term" value="C:membrane"/>
    <property type="evidence" value="ECO:0007669"/>
    <property type="project" value="UniProtKB-SubCell"/>
</dbReference>
<dbReference type="InterPro" id="IPR050932">
    <property type="entry name" value="TM2D1-3-like"/>
</dbReference>
<dbReference type="InterPro" id="IPR007829">
    <property type="entry name" value="TM2"/>
</dbReference>
<gene>
    <name evidence="7" type="ORF">HMPREF1991_01227</name>
</gene>
<dbReference type="EMBL" id="JNGW01000048">
    <property type="protein sequence ID" value="KDR52650.1"/>
    <property type="molecule type" value="Genomic_DNA"/>
</dbReference>
<comment type="caution">
    <text evidence="7">The sequence shown here is derived from an EMBL/GenBank/DDBJ whole genome shotgun (WGS) entry which is preliminary data.</text>
</comment>
<evidence type="ECO:0000256" key="1">
    <source>
        <dbReference type="ARBA" id="ARBA00004141"/>
    </source>
</evidence>
<keyword evidence="4 5" id="KW-0472">Membrane</keyword>
<name>A0A069QIN6_HOYLO</name>
<dbReference type="Proteomes" id="UP000027442">
    <property type="component" value="Unassembled WGS sequence"/>
</dbReference>
<keyword evidence="8" id="KW-1185">Reference proteome</keyword>
<dbReference type="RefSeq" id="WP_018966962.1">
    <property type="nucleotide sequence ID" value="NZ_KB899212.1"/>
</dbReference>
<feature type="domain" description="TM2" evidence="6">
    <location>
        <begin position="44"/>
        <end position="92"/>
    </location>
</feature>
<dbReference type="AlphaFoldDB" id="A0A069QIN6"/>
<dbReference type="PANTHER" id="PTHR21016">
    <property type="entry name" value="BETA-AMYLOID BINDING PROTEIN-RELATED"/>
    <property type="match status" value="1"/>
</dbReference>
<protein>
    <submittedName>
        <fullName evidence="7">TM2 domain protein</fullName>
    </submittedName>
</protein>
<feature type="transmembrane region" description="Helical" evidence="5">
    <location>
        <begin position="48"/>
        <end position="67"/>
    </location>
</feature>
<evidence type="ECO:0000256" key="5">
    <source>
        <dbReference type="SAM" id="Phobius"/>
    </source>
</evidence>
<organism evidence="7 8">
    <name type="scientific">Hoylesella loescheii DSM 19665 = JCM 12249 = ATCC 15930</name>
    <dbReference type="NCBI Taxonomy" id="1122985"/>
    <lineage>
        <taxon>Bacteria</taxon>
        <taxon>Pseudomonadati</taxon>
        <taxon>Bacteroidota</taxon>
        <taxon>Bacteroidia</taxon>
        <taxon>Bacteroidales</taxon>
        <taxon>Prevotellaceae</taxon>
        <taxon>Hoylesella</taxon>
    </lineage>
</organism>
<reference evidence="7 8" key="1">
    <citation type="submission" date="2013-08" db="EMBL/GenBank/DDBJ databases">
        <authorList>
            <person name="Weinstock G."/>
            <person name="Sodergren E."/>
            <person name="Wylie T."/>
            <person name="Fulton L."/>
            <person name="Fulton R."/>
            <person name="Fronick C."/>
            <person name="O'Laughlin M."/>
            <person name="Godfrey J."/>
            <person name="Miner T."/>
            <person name="Herter B."/>
            <person name="Appelbaum E."/>
            <person name="Cordes M."/>
            <person name="Lek S."/>
            <person name="Wollam A."/>
            <person name="Pepin K.H."/>
            <person name="Palsikar V.B."/>
            <person name="Mitreva M."/>
            <person name="Wilson R.K."/>
        </authorList>
    </citation>
    <scope>NUCLEOTIDE SEQUENCE [LARGE SCALE GENOMIC DNA]</scope>
    <source>
        <strain evidence="7 8">ATCC 15930</strain>
    </source>
</reference>
<dbReference type="PATRIC" id="fig|1122985.7.peg.1275"/>
<evidence type="ECO:0000313" key="7">
    <source>
        <dbReference type="EMBL" id="KDR52650.1"/>
    </source>
</evidence>
<feature type="transmembrane region" description="Helical" evidence="5">
    <location>
        <begin position="73"/>
        <end position="95"/>
    </location>
</feature>
<evidence type="ECO:0000313" key="8">
    <source>
        <dbReference type="Proteomes" id="UP000027442"/>
    </source>
</evidence>
<keyword evidence="3 5" id="KW-1133">Transmembrane helix</keyword>
<keyword evidence="2 5" id="KW-0812">Transmembrane</keyword>
<dbReference type="PANTHER" id="PTHR21016:SF25">
    <property type="entry name" value="TM2 DOMAIN-CONTAINING PROTEIN DDB_G0277895-RELATED"/>
    <property type="match status" value="1"/>
</dbReference>
<dbReference type="eggNOG" id="COG2314">
    <property type="taxonomic scope" value="Bacteria"/>
</dbReference>
<dbReference type="HOGENOM" id="CLU_081297_7_1_10"/>
<accession>A0A069QIN6</accession>
<proteinExistence type="predicted"/>
<evidence type="ECO:0000256" key="2">
    <source>
        <dbReference type="ARBA" id="ARBA00022692"/>
    </source>
</evidence>